<sequence length="313" mass="33395">MLNRASAGAPHSEPADRWVSAHVHTGHPLDLVLRTLVPGALAELRQRGLADRYFFLRHWQGGPHLRLRVRATTPEAEPEVRAVLSAHAEGLFRGLPPSQAMSAHQYRSLATELAAHEPGSEPGVLAPNDSLAFHNYRPEHGKYGYDAALRAVEDAFATCSELALAAVLDEWPPARRTAHCFALLTGSTDTTAPPVRPTPDVLMQYGSRRAALLTVARAARSVSPADPGTDPVSRWLASCRGAQRQAASPVALAGHLTHLACNRLGLRLGQEATLRGLALLAVAELAGDGRVRQPAPARRRDGRAGHGGGAEPP</sequence>
<feature type="region of interest" description="Disordered" evidence="1">
    <location>
        <begin position="290"/>
        <end position="313"/>
    </location>
</feature>
<dbReference type="GeneID" id="96291872"/>
<accession>A0ABQ3A8M2</accession>
<proteinExistence type="predicted"/>
<evidence type="ECO:0000313" key="4">
    <source>
        <dbReference type="Proteomes" id="UP000600946"/>
    </source>
</evidence>
<dbReference type="RefSeq" id="WP_190027804.1">
    <property type="nucleotide sequence ID" value="NZ_BMUU01000006.1"/>
</dbReference>
<evidence type="ECO:0000313" key="3">
    <source>
        <dbReference type="EMBL" id="GGY41300.1"/>
    </source>
</evidence>
<comment type="caution">
    <text evidence="3">The sequence shown here is derived from an EMBL/GenBank/DDBJ whole genome shotgun (WGS) entry which is preliminary data.</text>
</comment>
<dbReference type="EMBL" id="BMUU01000006">
    <property type="protein sequence ID" value="GGY41300.1"/>
    <property type="molecule type" value="Genomic_DNA"/>
</dbReference>
<protein>
    <recommendedName>
        <fullName evidence="2">Thiopeptide-type bacteriocin biosynthesis domain-containing protein</fullName>
    </recommendedName>
</protein>
<keyword evidence="4" id="KW-1185">Reference proteome</keyword>
<dbReference type="Proteomes" id="UP000600946">
    <property type="component" value="Unassembled WGS sequence"/>
</dbReference>
<organism evidence="3 4">
    <name type="scientific">Streptomyces xanthochromogenes</name>
    <dbReference type="NCBI Taxonomy" id="67384"/>
    <lineage>
        <taxon>Bacteria</taxon>
        <taxon>Bacillati</taxon>
        <taxon>Actinomycetota</taxon>
        <taxon>Actinomycetes</taxon>
        <taxon>Kitasatosporales</taxon>
        <taxon>Streptomycetaceae</taxon>
        <taxon>Streptomyces</taxon>
    </lineage>
</organism>
<dbReference type="InterPro" id="IPR023809">
    <property type="entry name" value="Thiopep_bacteriocin_synth_dom"/>
</dbReference>
<reference evidence="4" key="1">
    <citation type="journal article" date="2019" name="Int. J. Syst. Evol. Microbiol.">
        <title>The Global Catalogue of Microorganisms (GCM) 10K type strain sequencing project: providing services to taxonomists for standard genome sequencing and annotation.</title>
        <authorList>
            <consortium name="The Broad Institute Genomics Platform"/>
            <consortium name="The Broad Institute Genome Sequencing Center for Infectious Disease"/>
            <person name="Wu L."/>
            <person name="Ma J."/>
        </authorList>
    </citation>
    <scope>NUCLEOTIDE SEQUENCE [LARGE SCALE GENOMIC DNA]</scope>
    <source>
        <strain evidence="4">JCM 4594</strain>
    </source>
</reference>
<name>A0ABQ3A8M2_9ACTN</name>
<evidence type="ECO:0000259" key="2">
    <source>
        <dbReference type="Pfam" id="PF14028"/>
    </source>
</evidence>
<gene>
    <name evidence="3" type="ORF">GCM10010326_39300</name>
</gene>
<feature type="domain" description="Thiopeptide-type bacteriocin biosynthesis" evidence="2">
    <location>
        <begin position="18"/>
        <end position="278"/>
    </location>
</feature>
<evidence type="ECO:0000256" key="1">
    <source>
        <dbReference type="SAM" id="MobiDB-lite"/>
    </source>
</evidence>
<dbReference type="Pfam" id="PF14028">
    <property type="entry name" value="Lant_dehydr_C"/>
    <property type="match status" value="1"/>
</dbReference>